<organism evidence="3 4">
    <name type="scientific">Holtiella tumoricola</name>
    <dbReference type="NCBI Taxonomy" id="3018743"/>
    <lineage>
        <taxon>Bacteria</taxon>
        <taxon>Bacillati</taxon>
        <taxon>Bacillota</taxon>
        <taxon>Clostridia</taxon>
        <taxon>Lachnospirales</taxon>
        <taxon>Cellulosilyticaceae</taxon>
        <taxon>Holtiella</taxon>
    </lineage>
</organism>
<keyword evidence="1" id="KW-1133">Transmembrane helix</keyword>
<sequence length="444" mass="49610">MSKQIKGLVIALVALMALVIGGVVVWNIEPTEEVAAETTSESVWEVAEEEIKSIKLTSLGEEIEFLRSGEVLQVKGLEDAPRLESIYSQFTSQCMNIDAKQKLELDEGAGLEQYGLSNPWLQLQMITNDDTIYEIKIGNEAPSSIGYYALFNNQVYIVERAVANNLEHTRYDFVDKQIVPGQDSGEQFETLTLQNEEQEQIELLYRPEEKKDEEITVLAAYDMQTPLKASLDTYNVTSWADSLWGLTASEIAVVDATEEEQAGYGFERPISTLSYTTTQGKSDTLTVARQGDDFYMMNGQTSIIYKVMKTSLNWLEITPETLMQSIFLDTKVEDVKKLQIEAEDEKFVIELGEQLEQENFDRIVGSVLEMSPTSVGVVETFAFPKVATITIDYIDGTQSQLELIPTGDGELYMVLDGKCSYTTSEWSLTGLISSCRALNESGES</sequence>
<proteinExistence type="predicted"/>
<gene>
    <name evidence="3" type="ORF">PBV87_19920</name>
</gene>
<evidence type="ECO:0000313" key="4">
    <source>
        <dbReference type="Proteomes" id="UP001169242"/>
    </source>
</evidence>
<dbReference type="Pfam" id="PF14238">
    <property type="entry name" value="DUF4340"/>
    <property type="match status" value="2"/>
</dbReference>
<keyword evidence="1" id="KW-0472">Membrane</keyword>
<dbReference type="RefSeq" id="WP_271013475.1">
    <property type="nucleotide sequence ID" value="NZ_JAQIFT010000068.1"/>
</dbReference>
<dbReference type="InterPro" id="IPR025641">
    <property type="entry name" value="DUF4340"/>
</dbReference>
<keyword evidence="4" id="KW-1185">Reference proteome</keyword>
<dbReference type="AlphaFoldDB" id="A0AA42J2J5"/>
<feature type="domain" description="DUF4340" evidence="2">
    <location>
        <begin position="96"/>
        <end position="204"/>
    </location>
</feature>
<dbReference type="Proteomes" id="UP001169242">
    <property type="component" value="Unassembled WGS sequence"/>
</dbReference>
<evidence type="ECO:0000256" key="1">
    <source>
        <dbReference type="SAM" id="Phobius"/>
    </source>
</evidence>
<evidence type="ECO:0000313" key="3">
    <source>
        <dbReference type="EMBL" id="MDA3733742.1"/>
    </source>
</evidence>
<feature type="domain" description="DUF4340" evidence="2">
    <location>
        <begin position="223"/>
        <end position="357"/>
    </location>
</feature>
<dbReference type="EMBL" id="JAQIFT010000068">
    <property type="protein sequence ID" value="MDA3733742.1"/>
    <property type="molecule type" value="Genomic_DNA"/>
</dbReference>
<feature type="transmembrane region" description="Helical" evidence="1">
    <location>
        <begin position="7"/>
        <end position="28"/>
    </location>
</feature>
<reference evidence="3" key="1">
    <citation type="journal article" date="2023" name="Int. J. Syst. Evol. Microbiol.">
        <title>&lt;i&gt;Holtiella tumoricola&lt;/i&gt; gen. nov. sp. nov., isolated from a human clinical sample.</title>
        <authorList>
            <person name="Allen-Vercoe E."/>
            <person name="Daigneault M.C."/>
            <person name="Vancuren S.J."/>
            <person name="Cochrane K."/>
            <person name="O'Neal L.L."/>
            <person name="Sankaranarayanan K."/>
            <person name="Lawson P.A."/>
        </authorList>
    </citation>
    <scope>NUCLEOTIDE SEQUENCE</scope>
    <source>
        <strain evidence="3">CC70A</strain>
    </source>
</reference>
<keyword evidence="1" id="KW-0812">Transmembrane</keyword>
<accession>A0AA42J2J5</accession>
<evidence type="ECO:0000259" key="2">
    <source>
        <dbReference type="Pfam" id="PF14238"/>
    </source>
</evidence>
<protein>
    <submittedName>
        <fullName evidence="3">DUF4340 domain-containing protein</fullName>
    </submittedName>
</protein>
<name>A0AA42J2J5_9FIRM</name>
<comment type="caution">
    <text evidence="3">The sequence shown here is derived from an EMBL/GenBank/DDBJ whole genome shotgun (WGS) entry which is preliminary data.</text>
</comment>